<dbReference type="Pfam" id="PF07715">
    <property type="entry name" value="Plug"/>
    <property type="match status" value="1"/>
</dbReference>
<evidence type="ECO:0000256" key="11">
    <source>
        <dbReference type="RuleBase" id="RU003357"/>
    </source>
</evidence>
<keyword evidence="4 10" id="KW-0812">Transmembrane</keyword>
<reference evidence="15 16" key="1">
    <citation type="submission" date="2016-09" db="EMBL/GenBank/DDBJ databases">
        <authorList>
            <person name="Capua I."/>
            <person name="De Benedictis P."/>
            <person name="Joannis T."/>
            <person name="Lombin L.H."/>
            <person name="Cattoli G."/>
        </authorList>
    </citation>
    <scope>NUCLEOTIDE SEQUENCE [LARGE SCALE GENOMIC DNA]</scope>
    <source>
        <strain evidence="15 16">A7P-90m</strain>
    </source>
</reference>
<dbReference type="PANTHER" id="PTHR30069:SF29">
    <property type="entry name" value="HEMOGLOBIN AND HEMOGLOBIN-HAPTOGLOBIN-BINDING PROTEIN 1-RELATED"/>
    <property type="match status" value="1"/>
</dbReference>
<feature type="chain" id="PRO_5011614477" evidence="12">
    <location>
        <begin position="21"/>
        <end position="754"/>
    </location>
</feature>
<proteinExistence type="inferred from homology"/>
<evidence type="ECO:0000256" key="8">
    <source>
        <dbReference type="ARBA" id="ARBA00023170"/>
    </source>
</evidence>
<evidence type="ECO:0000259" key="14">
    <source>
        <dbReference type="Pfam" id="PF07715"/>
    </source>
</evidence>
<feature type="signal peptide" evidence="12">
    <location>
        <begin position="1"/>
        <end position="20"/>
    </location>
</feature>
<dbReference type="InterPro" id="IPR010917">
    <property type="entry name" value="TonB_rcpt_CS"/>
</dbReference>
<dbReference type="InterPro" id="IPR012910">
    <property type="entry name" value="Plug_dom"/>
</dbReference>
<keyword evidence="16" id="KW-1185">Reference proteome</keyword>
<comment type="similarity">
    <text evidence="10 11">Belongs to the TonB-dependent receptor family.</text>
</comment>
<keyword evidence="3 10" id="KW-1134">Transmembrane beta strand</keyword>
<dbReference type="InterPro" id="IPR000531">
    <property type="entry name" value="Beta-barrel_TonB"/>
</dbReference>
<evidence type="ECO:0000256" key="9">
    <source>
        <dbReference type="ARBA" id="ARBA00023237"/>
    </source>
</evidence>
<protein>
    <submittedName>
        <fullName evidence="15">Outer membrane receptor for ferrienterochelin and colicins</fullName>
    </submittedName>
</protein>
<dbReference type="RefSeq" id="WP_092439849.1">
    <property type="nucleotide sequence ID" value="NZ_FMYP01000058.1"/>
</dbReference>
<dbReference type="Proteomes" id="UP000199452">
    <property type="component" value="Unassembled WGS sequence"/>
</dbReference>
<evidence type="ECO:0000256" key="7">
    <source>
        <dbReference type="ARBA" id="ARBA00023136"/>
    </source>
</evidence>
<dbReference type="GO" id="GO:0009279">
    <property type="term" value="C:cell outer membrane"/>
    <property type="evidence" value="ECO:0007669"/>
    <property type="project" value="UniProtKB-SubCell"/>
</dbReference>
<evidence type="ECO:0000313" key="16">
    <source>
        <dbReference type="Proteomes" id="UP000199452"/>
    </source>
</evidence>
<evidence type="ECO:0000256" key="4">
    <source>
        <dbReference type="ARBA" id="ARBA00022692"/>
    </source>
</evidence>
<dbReference type="Gene3D" id="2.170.130.10">
    <property type="entry name" value="TonB-dependent receptor, plug domain"/>
    <property type="match status" value="1"/>
</dbReference>
<name>A0A1G6Q7P3_9BACT</name>
<evidence type="ECO:0000256" key="12">
    <source>
        <dbReference type="SAM" id="SignalP"/>
    </source>
</evidence>
<dbReference type="Pfam" id="PF00593">
    <property type="entry name" value="TonB_dep_Rec_b-barrel"/>
    <property type="match status" value="1"/>
</dbReference>
<feature type="domain" description="TonB-dependent receptor plug" evidence="14">
    <location>
        <begin position="122"/>
        <end position="226"/>
    </location>
</feature>
<keyword evidence="2 10" id="KW-0813">Transport</keyword>
<dbReference type="InterPro" id="IPR037066">
    <property type="entry name" value="Plug_dom_sf"/>
</dbReference>
<feature type="domain" description="TonB-dependent receptor-like beta-barrel" evidence="13">
    <location>
        <begin position="272"/>
        <end position="726"/>
    </location>
</feature>
<dbReference type="PANTHER" id="PTHR30069">
    <property type="entry name" value="TONB-DEPENDENT OUTER MEMBRANE RECEPTOR"/>
    <property type="match status" value="1"/>
</dbReference>
<evidence type="ECO:0000256" key="1">
    <source>
        <dbReference type="ARBA" id="ARBA00004571"/>
    </source>
</evidence>
<sequence length="754" mass="85308">MRYRIILIIVSSVFWTQLFAQIDGTTNQVLVIERGTGKPLPYAAVCWQNLAGGNTGHSITNELGFAKLDNIQGQMLVAVSCLGYKTFLDTLKFGQNITVEMAEDIFNLDQVTVTGTRTPRSLKETPILTQLVTRRDIQSTSALTVKDVLEMEIPSIEMGQHGGGATLKTQGLEGKYTLVLIDGERMAGETDGNVDFSRISAVNIEQVEIVRGAGSALYGSNALGSVINIITKKPGKSIDVAIDLQYAEQNQQNNSSAEIATYEDQYLRTFYRNQDRPNLNGNVSIGFKNSQWYTNSFFGFKSEDAFKLFNTKGQTKYFSVQDSMVHEEVSSVPTEVNGFRDYTLSNKSGYKGAVWSAEIRGSYYNHEEFDFSRNGSHDLYTDYTLGGFGERKIGNRSALRLSFNHDVYGKYDHSEKNGENSLNYENGFDNAKLIFNGNYKTRHAIQTSLEFQHEYLKSAMFVANSNIYHDISDVVVVLQDEFSVTPSVGIVASLRSGYNSVYGENFTPSVTIRSVHGFWNYRLTYGQGFRSPTLKELYSEWSHLGMFTIYGNKDLKTETSNFFSFSTDYVNTNRKLNATLIASYNHLSQKINGYWSENQSEFHYSNFERWRVFSTELLARWRVVPRVQLKAGYVYYKVFESSERVKQAAICPHSVTTQAEYTLKKGRYELVANLSGRITGPKDVSELDAGNNQFYHTSYPVYSLWNLNLYHRLGEHFAINTGVKNLFNYKAPIVTFNTSTSVGRRFYVSVAYNF</sequence>
<dbReference type="GO" id="GO:0015344">
    <property type="term" value="F:siderophore uptake transmembrane transporter activity"/>
    <property type="evidence" value="ECO:0007669"/>
    <property type="project" value="TreeGrafter"/>
</dbReference>
<evidence type="ECO:0000256" key="2">
    <source>
        <dbReference type="ARBA" id="ARBA00022448"/>
    </source>
</evidence>
<dbReference type="AlphaFoldDB" id="A0A1G6Q7P3"/>
<dbReference type="OrthoDB" id="9764669at2"/>
<dbReference type="PROSITE" id="PS01156">
    <property type="entry name" value="TONB_DEPENDENT_REC_2"/>
    <property type="match status" value="1"/>
</dbReference>
<dbReference type="STRING" id="1640674.SAMN05216323_10587"/>
<dbReference type="PROSITE" id="PS52016">
    <property type="entry name" value="TONB_DEPENDENT_REC_3"/>
    <property type="match status" value="1"/>
</dbReference>
<evidence type="ECO:0000313" key="15">
    <source>
        <dbReference type="EMBL" id="SDC87665.1"/>
    </source>
</evidence>
<accession>A0A1G6Q7P3</accession>
<keyword evidence="7 10" id="KW-0472">Membrane</keyword>
<evidence type="ECO:0000259" key="13">
    <source>
        <dbReference type="Pfam" id="PF00593"/>
    </source>
</evidence>
<keyword evidence="8 15" id="KW-0675">Receptor</keyword>
<organism evidence="15 16">
    <name type="scientific">Williamwhitmania taraxaci</name>
    <dbReference type="NCBI Taxonomy" id="1640674"/>
    <lineage>
        <taxon>Bacteria</taxon>
        <taxon>Pseudomonadati</taxon>
        <taxon>Bacteroidota</taxon>
        <taxon>Bacteroidia</taxon>
        <taxon>Bacteroidales</taxon>
        <taxon>Williamwhitmaniaceae</taxon>
        <taxon>Williamwhitmania</taxon>
    </lineage>
</organism>
<dbReference type="Gene3D" id="2.40.170.20">
    <property type="entry name" value="TonB-dependent receptor, beta-barrel domain"/>
    <property type="match status" value="1"/>
</dbReference>
<dbReference type="InterPro" id="IPR036942">
    <property type="entry name" value="Beta-barrel_TonB_sf"/>
</dbReference>
<dbReference type="GO" id="GO:0044718">
    <property type="term" value="P:siderophore transmembrane transport"/>
    <property type="evidence" value="ECO:0007669"/>
    <property type="project" value="TreeGrafter"/>
</dbReference>
<evidence type="ECO:0000256" key="6">
    <source>
        <dbReference type="ARBA" id="ARBA00023077"/>
    </source>
</evidence>
<keyword evidence="5 12" id="KW-0732">Signal</keyword>
<dbReference type="EMBL" id="FMYP01000058">
    <property type="protein sequence ID" value="SDC87665.1"/>
    <property type="molecule type" value="Genomic_DNA"/>
</dbReference>
<dbReference type="InterPro" id="IPR039426">
    <property type="entry name" value="TonB-dep_rcpt-like"/>
</dbReference>
<comment type="subcellular location">
    <subcellularLocation>
        <location evidence="1 10">Cell outer membrane</location>
        <topology evidence="1 10">Multi-pass membrane protein</topology>
    </subcellularLocation>
</comment>
<keyword evidence="6 11" id="KW-0798">TonB box</keyword>
<evidence type="ECO:0000256" key="10">
    <source>
        <dbReference type="PROSITE-ProRule" id="PRU01360"/>
    </source>
</evidence>
<gene>
    <name evidence="15" type="ORF">SAMN05216323_10587</name>
</gene>
<evidence type="ECO:0000256" key="3">
    <source>
        <dbReference type="ARBA" id="ARBA00022452"/>
    </source>
</evidence>
<keyword evidence="9 10" id="KW-0998">Cell outer membrane</keyword>
<dbReference type="SUPFAM" id="SSF56935">
    <property type="entry name" value="Porins"/>
    <property type="match status" value="1"/>
</dbReference>
<evidence type="ECO:0000256" key="5">
    <source>
        <dbReference type="ARBA" id="ARBA00022729"/>
    </source>
</evidence>